<dbReference type="InterPro" id="IPR023586">
    <property type="entry name" value="Ile-tRNA-ligase_type2"/>
</dbReference>
<organism evidence="7 8">
    <name type="scientific">Caldiarchaeum subterraneum</name>
    <dbReference type="NCBI Taxonomy" id="311458"/>
    <lineage>
        <taxon>Archaea</taxon>
        <taxon>Nitrososphaerota</taxon>
        <taxon>Candidatus Caldarchaeales</taxon>
        <taxon>Candidatus Caldarchaeaceae</taxon>
        <taxon>Candidatus Caldarchaeum</taxon>
    </lineage>
</organism>
<feature type="non-terminal residue" evidence="7">
    <location>
        <position position="121"/>
    </location>
</feature>
<keyword evidence="5" id="KW-0030">Aminoacyl-tRNA synthetase</keyword>
<keyword evidence="1 7" id="KW-0436">Ligase</keyword>
<evidence type="ECO:0000313" key="7">
    <source>
        <dbReference type="EMBL" id="HIQ30307.1"/>
    </source>
</evidence>
<dbReference type="Pfam" id="PF00133">
    <property type="entry name" value="tRNA-synt_1"/>
    <property type="match status" value="1"/>
</dbReference>
<feature type="domain" description="Aminoacyl-tRNA synthetase class Ia" evidence="6">
    <location>
        <begin position="21"/>
        <end position="121"/>
    </location>
</feature>
<evidence type="ECO:0000256" key="1">
    <source>
        <dbReference type="ARBA" id="ARBA00022598"/>
    </source>
</evidence>
<evidence type="ECO:0000256" key="2">
    <source>
        <dbReference type="ARBA" id="ARBA00022741"/>
    </source>
</evidence>
<evidence type="ECO:0000256" key="5">
    <source>
        <dbReference type="ARBA" id="ARBA00023146"/>
    </source>
</evidence>
<dbReference type="InterPro" id="IPR002300">
    <property type="entry name" value="aa-tRNA-synth_Ia"/>
</dbReference>
<dbReference type="GO" id="GO:0004822">
    <property type="term" value="F:isoleucine-tRNA ligase activity"/>
    <property type="evidence" value="ECO:0007669"/>
    <property type="project" value="InterPro"/>
</dbReference>
<dbReference type="GO" id="GO:0005524">
    <property type="term" value="F:ATP binding"/>
    <property type="evidence" value="ECO:0007669"/>
    <property type="project" value="UniProtKB-KW"/>
</dbReference>
<evidence type="ECO:0000313" key="8">
    <source>
        <dbReference type="Proteomes" id="UP000608579"/>
    </source>
</evidence>
<dbReference type="AlphaFoldDB" id="A0A832ZXS9"/>
<keyword evidence="3" id="KW-0067">ATP-binding</keyword>
<dbReference type="Gene3D" id="3.40.50.620">
    <property type="entry name" value="HUPs"/>
    <property type="match status" value="1"/>
</dbReference>
<accession>A0A832ZXS9</accession>
<reference evidence="7" key="1">
    <citation type="journal article" date="2020" name="ISME J.">
        <title>Gammaproteobacteria mediating utilization of methyl-, sulfur- and petroleum organic compounds in deep ocean hydrothermal plumes.</title>
        <authorList>
            <person name="Zhou Z."/>
            <person name="Liu Y."/>
            <person name="Pan J."/>
            <person name="Cron B.R."/>
            <person name="Toner B.M."/>
            <person name="Anantharaman K."/>
            <person name="Breier J.A."/>
            <person name="Dick G.J."/>
            <person name="Li M."/>
        </authorList>
    </citation>
    <scope>NUCLEOTIDE SEQUENCE</scope>
    <source>
        <strain evidence="7">SZUA-1515</strain>
    </source>
</reference>
<proteinExistence type="predicted"/>
<name>A0A832ZXS9_CALS0</name>
<dbReference type="PANTHER" id="PTHR42780:SF1">
    <property type="entry name" value="ISOLEUCINE--TRNA LIGASE, CYTOPLASMIC"/>
    <property type="match status" value="1"/>
</dbReference>
<gene>
    <name evidence="7" type="ORF">EYH45_07060</name>
</gene>
<evidence type="ECO:0000259" key="6">
    <source>
        <dbReference type="Pfam" id="PF00133"/>
    </source>
</evidence>
<dbReference type="InterPro" id="IPR001412">
    <property type="entry name" value="aa-tRNA-synth_I_CS"/>
</dbReference>
<dbReference type="SUPFAM" id="SSF52374">
    <property type="entry name" value="Nucleotidylyl transferase"/>
    <property type="match status" value="1"/>
</dbReference>
<sequence length="121" mass="14292">MLGSLLETHKRYNPREVEKQVAEWWSRNDIIKKTFEKNKEAPVFSFLEGPPTVNGYMHIGHVRGRVYKDIVLRYMSMKGLNVWRRAGWDCQGLPTEIEVEKRLNITSKKDLEKIGLERFVE</sequence>
<evidence type="ECO:0000256" key="3">
    <source>
        <dbReference type="ARBA" id="ARBA00022840"/>
    </source>
</evidence>
<protein>
    <submittedName>
        <fullName evidence="7">Isoleucine--tRNA ligase</fullName>
    </submittedName>
</protein>
<comment type="caution">
    <text evidence="7">The sequence shown here is derived from an EMBL/GenBank/DDBJ whole genome shotgun (WGS) entry which is preliminary data.</text>
</comment>
<dbReference type="EMBL" id="DQVM01000136">
    <property type="protein sequence ID" value="HIQ30307.1"/>
    <property type="molecule type" value="Genomic_DNA"/>
</dbReference>
<keyword evidence="2" id="KW-0547">Nucleotide-binding</keyword>
<evidence type="ECO:0000256" key="4">
    <source>
        <dbReference type="ARBA" id="ARBA00022917"/>
    </source>
</evidence>
<dbReference type="Proteomes" id="UP000608579">
    <property type="component" value="Unassembled WGS sequence"/>
</dbReference>
<dbReference type="GO" id="GO:0006428">
    <property type="term" value="P:isoleucyl-tRNA aminoacylation"/>
    <property type="evidence" value="ECO:0007669"/>
    <property type="project" value="TreeGrafter"/>
</dbReference>
<keyword evidence="4" id="KW-0648">Protein biosynthesis</keyword>
<dbReference type="InterPro" id="IPR014729">
    <property type="entry name" value="Rossmann-like_a/b/a_fold"/>
</dbReference>
<dbReference type="PANTHER" id="PTHR42780">
    <property type="entry name" value="SOLEUCYL-TRNA SYNTHETASE"/>
    <property type="match status" value="1"/>
</dbReference>
<dbReference type="PROSITE" id="PS00178">
    <property type="entry name" value="AA_TRNA_LIGASE_I"/>
    <property type="match status" value="1"/>
</dbReference>